<sequence length="192" mass="20460">MVQILEDGIPNEVHHTDIVGLQYLGLTCPADGSGQGAVKAVDKAARGVTVFSSSFRVLAGYGFVDKKKQPIYSAVIFLFHLLVSFRLLLVSFSLLLVNCALLVSFSLLLVNCSLLLVNCSLLVSSGLLLVSFSLLLVNSGLLLVSFSLLLVNCSLLVSFSLLLVNSGLLLVSSNLSCFLVRCCVLLFAGPFS</sequence>
<feature type="transmembrane region" description="Helical" evidence="1">
    <location>
        <begin position="168"/>
        <end position="188"/>
    </location>
</feature>
<dbReference type="EMBL" id="CCXW01000001">
    <property type="protein sequence ID" value="CEG34385.1"/>
    <property type="molecule type" value="Genomic_DNA"/>
</dbReference>
<organism evidence="2 3">
    <name type="scientific">Peribacillus simplex</name>
    <dbReference type="NCBI Taxonomy" id="1478"/>
    <lineage>
        <taxon>Bacteria</taxon>
        <taxon>Bacillati</taxon>
        <taxon>Bacillota</taxon>
        <taxon>Bacilli</taxon>
        <taxon>Bacillales</taxon>
        <taxon>Bacillaceae</taxon>
        <taxon>Peribacillus</taxon>
    </lineage>
</organism>
<dbReference type="AlphaFoldDB" id="A0AAN2PMD2"/>
<keyword evidence="3" id="KW-1185">Reference proteome</keyword>
<dbReference type="RefSeq" id="WP_142953120.1">
    <property type="nucleotide sequence ID" value="NZ_CCXW01000001.1"/>
</dbReference>
<accession>A0AAN2PMD2</accession>
<proteinExistence type="predicted"/>
<name>A0AAN2PMD2_9BACI</name>
<gene>
    <name evidence="2" type="ORF">BN1180_04584</name>
</gene>
<reference evidence="2 3" key="1">
    <citation type="journal article" date="2014" name="Genome Announc.">
        <title>Genome Sequence of Bacillus simplex Strain P558, Isolated from a Human Fecal Sample.</title>
        <authorList>
            <person name="Croce O."/>
            <person name="Hugon P."/>
            <person name="Lagier J.C."/>
            <person name="Bibi F."/>
            <person name="Robert C."/>
            <person name="Azhar E.I."/>
            <person name="Raoult D."/>
            <person name="Fournier P.E."/>
        </authorList>
    </citation>
    <scope>NUCLEOTIDE SEQUENCE [LARGE SCALE GENOMIC DNA]</scope>
    <source>
        <strain evidence="2 3">P558</strain>
    </source>
</reference>
<feature type="transmembrane region" description="Helical" evidence="1">
    <location>
        <begin position="95"/>
        <end position="117"/>
    </location>
</feature>
<comment type="caution">
    <text evidence="2">The sequence shown here is derived from an EMBL/GenBank/DDBJ whole genome shotgun (WGS) entry which is preliminary data.</text>
</comment>
<evidence type="ECO:0000256" key="1">
    <source>
        <dbReference type="SAM" id="Phobius"/>
    </source>
</evidence>
<evidence type="ECO:0000313" key="2">
    <source>
        <dbReference type="EMBL" id="CEG34385.1"/>
    </source>
</evidence>
<protein>
    <submittedName>
        <fullName evidence="2">Uncharacterized protein</fullName>
    </submittedName>
</protein>
<feature type="transmembrane region" description="Helical" evidence="1">
    <location>
        <begin position="129"/>
        <end position="162"/>
    </location>
</feature>
<evidence type="ECO:0000313" key="3">
    <source>
        <dbReference type="Proteomes" id="UP000182110"/>
    </source>
</evidence>
<dbReference type="Proteomes" id="UP000182110">
    <property type="component" value="Unassembled WGS sequence"/>
</dbReference>
<keyword evidence="1" id="KW-0812">Transmembrane</keyword>
<keyword evidence="1" id="KW-1133">Transmembrane helix</keyword>
<keyword evidence="1" id="KW-0472">Membrane</keyword>